<sequence length="43" mass="4903">MNADEQLEINDLTADTIENGEQENSDNENYVNQKKITQFEGLS</sequence>
<keyword evidence="3" id="KW-1185">Reference proteome</keyword>
<proteinExistence type="predicted"/>
<dbReference type="AlphaFoldDB" id="A0AAV2AA65"/>
<gene>
    <name evidence="2" type="ORF">LARSCL_LOCUS11231</name>
</gene>
<dbReference type="EMBL" id="CAXIEN010000137">
    <property type="protein sequence ID" value="CAL1280857.1"/>
    <property type="molecule type" value="Genomic_DNA"/>
</dbReference>
<protein>
    <submittedName>
        <fullName evidence="2">Uncharacterized protein</fullName>
    </submittedName>
</protein>
<organism evidence="2 3">
    <name type="scientific">Larinioides sclopetarius</name>
    <dbReference type="NCBI Taxonomy" id="280406"/>
    <lineage>
        <taxon>Eukaryota</taxon>
        <taxon>Metazoa</taxon>
        <taxon>Ecdysozoa</taxon>
        <taxon>Arthropoda</taxon>
        <taxon>Chelicerata</taxon>
        <taxon>Arachnida</taxon>
        <taxon>Araneae</taxon>
        <taxon>Araneomorphae</taxon>
        <taxon>Entelegynae</taxon>
        <taxon>Araneoidea</taxon>
        <taxon>Araneidae</taxon>
        <taxon>Larinioides</taxon>
    </lineage>
</organism>
<feature type="non-terminal residue" evidence="2">
    <location>
        <position position="43"/>
    </location>
</feature>
<dbReference type="Proteomes" id="UP001497382">
    <property type="component" value="Unassembled WGS sequence"/>
</dbReference>
<evidence type="ECO:0000256" key="1">
    <source>
        <dbReference type="SAM" id="MobiDB-lite"/>
    </source>
</evidence>
<feature type="region of interest" description="Disordered" evidence="1">
    <location>
        <begin position="1"/>
        <end position="43"/>
    </location>
</feature>
<evidence type="ECO:0000313" key="3">
    <source>
        <dbReference type="Proteomes" id="UP001497382"/>
    </source>
</evidence>
<name>A0AAV2AA65_9ARAC</name>
<feature type="compositionally biased region" description="Polar residues" evidence="1">
    <location>
        <begin position="27"/>
        <end position="36"/>
    </location>
</feature>
<comment type="caution">
    <text evidence="2">The sequence shown here is derived from an EMBL/GenBank/DDBJ whole genome shotgun (WGS) entry which is preliminary data.</text>
</comment>
<reference evidence="2 3" key="1">
    <citation type="submission" date="2024-04" db="EMBL/GenBank/DDBJ databases">
        <authorList>
            <person name="Rising A."/>
            <person name="Reimegard J."/>
            <person name="Sonavane S."/>
            <person name="Akerstrom W."/>
            <person name="Nylinder S."/>
            <person name="Hedman E."/>
            <person name="Kallberg Y."/>
        </authorList>
    </citation>
    <scope>NUCLEOTIDE SEQUENCE [LARGE SCALE GENOMIC DNA]</scope>
</reference>
<accession>A0AAV2AA65</accession>
<evidence type="ECO:0000313" key="2">
    <source>
        <dbReference type="EMBL" id="CAL1280857.1"/>
    </source>
</evidence>